<evidence type="ECO:0000259" key="8">
    <source>
        <dbReference type="PROSITE" id="PS50928"/>
    </source>
</evidence>
<keyword evidence="10" id="KW-1185">Reference proteome</keyword>
<dbReference type="Pfam" id="PF00528">
    <property type="entry name" value="BPD_transp_1"/>
    <property type="match status" value="1"/>
</dbReference>
<keyword evidence="6 7" id="KW-0472">Membrane</keyword>
<reference evidence="9 10" key="1">
    <citation type="submission" date="2020-07" db="EMBL/GenBank/DDBJ databases">
        <title>Sequencing the genomes of 1000 actinobacteria strains.</title>
        <authorList>
            <person name="Klenk H.-P."/>
        </authorList>
    </citation>
    <scope>NUCLEOTIDE SEQUENCE [LARGE SCALE GENOMIC DNA]</scope>
    <source>
        <strain evidence="9 10">DSM 22185</strain>
    </source>
</reference>
<dbReference type="PANTHER" id="PTHR43163:SF6">
    <property type="entry name" value="DIPEPTIDE TRANSPORT SYSTEM PERMEASE PROTEIN DPPB-RELATED"/>
    <property type="match status" value="1"/>
</dbReference>
<keyword evidence="3" id="KW-1003">Cell membrane</keyword>
<evidence type="ECO:0000256" key="1">
    <source>
        <dbReference type="ARBA" id="ARBA00004651"/>
    </source>
</evidence>
<protein>
    <submittedName>
        <fullName evidence="9">Peptide/nickel transport system permease protein</fullName>
    </submittedName>
</protein>
<comment type="subcellular location">
    <subcellularLocation>
        <location evidence="1 7">Cell membrane</location>
        <topology evidence="1 7">Multi-pass membrane protein</topology>
    </subcellularLocation>
</comment>
<keyword evidence="2 7" id="KW-0813">Transport</keyword>
<gene>
    <name evidence="9" type="ORF">BKA02_000352</name>
</gene>
<evidence type="ECO:0000256" key="5">
    <source>
        <dbReference type="ARBA" id="ARBA00022989"/>
    </source>
</evidence>
<dbReference type="Gene3D" id="1.10.3720.10">
    <property type="entry name" value="MetI-like"/>
    <property type="match status" value="1"/>
</dbReference>
<dbReference type="InterPro" id="IPR000515">
    <property type="entry name" value="MetI-like"/>
</dbReference>
<dbReference type="GO" id="GO:0055085">
    <property type="term" value="P:transmembrane transport"/>
    <property type="evidence" value="ECO:0007669"/>
    <property type="project" value="InterPro"/>
</dbReference>
<keyword evidence="5 7" id="KW-1133">Transmembrane helix</keyword>
<dbReference type="InterPro" id="IPR035906">
    <property type="entry name" value="MetI-like_sf"/>
</dbReference>
<evidence type="ECO:0000313" key="10">
    <source>
        <dbReference type="Proteomes" id="UP000552045"/>
    </source>
</evidence>
<feature type="transmembrane region" description="Helical" evidence="7">
    <location>
        <begin position="97"/>
        <end position="119"/>
    </location>
</feature>
<evidence type="ECO:0000256" key="6">
    <source>
        <dbReference type="ARBA" id="ARBA00023136"/>
    </source>
</evidence>
<evidence type="ECO:0000256" key="2">
    <source>
        <dbReference type="ARBA" id="ARBA00022448"/>
    </source>
</evidence>
<organism evidence="9 10">
    <name type="scientific">Microbacterium pseudoresistens</name>
    <dbReference type="NCBI Taxonomy" id="640634"/>
    <lineage>
        <taxon>Bacteria</taxon>
        <taxon>Bacillati</taxon>
        <taxon>Actinomycetota</taxon>
        <taxon>Actinomycetes</taxon>
        <taxon>Micrococcales</taxon>
        <taxon>Microbacteriaceae</taxon>
        <taxon>Microbacterium</taxon>
    </lineage>
</organism>
<dbReference type="RefSeq" id="WP_179430705.1">
    <property type="nucleotide sequence ID" value="NZ_BAABLC010000003.1"/>
</dbReference>
<feature type="transmembrane region" description="Helical" evidence="7">
    <location>
        <begin position="279"/>
        <end position="300"/>
    </location>
</feature>
<feature type="transmembrane region" description="Helical" evidence="7">
    <location>
        <begin position="235"/>
        <end position="257"/>
    </location>
</feature>
<dbReference type="AlphaFoldDB" id="A0A7Y9ESS2"/>
<feature type="domain" description="ABC transmembrane type-1" evidence="8">
    <location>
        <begin position="95"/>
        <end position="304"/>
    </location>
</feature>
<dbReference type="PANTHER" id="PTHR43163">
    <property type="entry name" value="DIPEPTIDE TRANSPORT SYSTEM PERMEASE PROTEIN DPPB-RELATED"/>
    <property type="match status" value="1"/>
</dbReference>
<comment type="similarity">
    <text evidence="7">Belongs to the binding-protein-dependent transport system permease family.</text>
</comment>
<sequence length="314" mass="34913">MIRYVLRRLLFVIPLLWALTLLLFFYVHAVPGDPIAGMLGPNGTPELIAQLRHERGLDRPLVEQYFTWFFGLFQGDLGVSLITGAPLTPLVVNRIPATLQLTLAGLLFTVLIGFPLGYYAGKHKGGWLDRILSPAALIGLSLPVFWIGTLLILLLGVQLRWLPTAGYVPFADDPWQSLRLTLMPALVLGLHLSPFLARMVRVSTSELMREQFVVQARIRGLLPRTVNQRFVLRNAILPVLVVVGMNLGALLGGQVIVEQLFNWPGIGRLLVEGAVQRDYLVVQSLILVVATIYILVNLAVEVIQAWLDPRVRLT</sequence>
<dbReference type="Proteomes" id="UP000552045">
    <property type="component" value="Unassembled WGS sequence"/>
</dbReference>
<comment type="caution">
    <text evidence="9">The sequence shown here is derived from an EMBL/GenBank/DDBJ whole genome shotgun (WGS) entry which is preliminary data.</text>
</comment>
<evidence type="ECO:0000256" key="4">
    <source>
        <dbReference type="ARBA" id="ARBA00022692"/>
    </source>
</evidence>
<dbReference type="EMBL" id="JACCBH010000001">
    <property type="protein sequence ID" value="NYD53297.1"/>
    <property type="molecule type" value="Genomic_DNA"/>
</dbReference>
<name>A0A7Y9ESS2_9MICO</name>
<dbReference type="PROSITE" id="PS50928">
    <property type="entry name" value="ABC_TM1"/>
    <property type="match status" value="1"/>
</dbReference>
<dbReference type="Pfam" id="PF19300">
    <property type="entry name" value="BPD_transp_1_N"/>
    <property type="match status" value="1"/>
</dbReference>
<evidence type="ECO:0000313" key="9">
    <source>
        <dbReference type="EMBL" id="NYD53297.1"/>
    </source>
</evidence>
<keyword evidence="4 7" id="KW-0812">Transmembrane</keyword>
<evidence type="ECO:0000256" key="7">
    <source>
        <dbReference type="RuleBase" id="RU363032"/>
    </source>
</evidence>
<evidence type="ECO:0000256" key="3">
    <source>
        <dbReference type="ARBA" id="ARBA00022475"/>
    </source>
</evidence>
<feature type="transmembrane region" description="Helical" evidence="7">
    <location>
        <begin position="131"/>
        <end position="157"/>
    </location>
</feature>
<dbReference type="SUPFAM" id="SSF161098">
    <property type="entry name" value="MetI-like"/>
    <property type="match status" value="1"/>
</dbReference>
<accession>A0A7Y9ESS2</accession>
<proteinExistence type="inferred from homology"/>
<dbReference type="InterPro" id="IPR045621">
    <property type="entry name" value="BPD_transp_1_N"/>
</dbReference>
<dbReference type="CDD" id="cd06261">
    <property type="entry name" value="TM_PBP2"/>
    <property type="match status" value="1"/>
</dbReference>
<dbReference type="GO" id="GO:0005886">
    <property type="term" value="C:plasma membrane"/>
    <property type="evidence" value="ECO:0007669"/>
    <property type="project" value="UniProtKB-SubCell"/>
</dbReference>